<feature type="domain" description="TLC" evidence="11">
    <location>
        <begin position="120"/>
        <end position="332"/>
    </location>
</feature>
<evidence type="ECO:0000313" key="12">
    <source>
        <dbReference type="EMBL" id="CAB3374779.1"/>
    </source>
</evidence>
<feature type="transmembrane region" description="Helical" evidence="10">
    <location>
        <begin position="200"/>
        <end position="217"/>
    </location>
</feature>
<keyword evidence="3" id="KW-0813">Transport</keyword>
<organism evidence="12 13">
    <name type="scientific">Cloeon dipterum</name>
    <dbReference type="NCBI Taxonomy" id="197152"/>
    <lineage>
        <taxon>Eukaryota</taxon>
        <taxon>Metazoa</taxon>
        <taxon>Ecdysozoa</taxon>
        <taxon>Arthropoda</taxon>
        <taxon>Hexapoda</taxon>
        <taxon>Insecta</taxon>
        <taxon>Pterygota</taxon>
        <taxon>Palaeoptera</taxon>
        <taxon>Ephemeroptera</taxon>
        <taxon>Pisciforma</taxon>
        <taxon>Baetidae</taxon>
        <taxon>Cloeon</taxon>
    </lineage>
</organism>
<dbReference type="Proteomes" id="UP000494165">
    <property type="component" value="Unassembled WGS sequence"/>
</dbReference>
<evidence type="ECO:0000256" key="8">
    <source>
        <dbReference type="PROSITE-ProRule" id="PRU00205"/>
    </source>
</evidence>
<dbReference type="InterPro" id="IPR016447">
    <property type="entry name" value="Translocation_assoc_membrane"/>
</dbReference>
<dbReference type="GO" id="GO:0006616">
    <property type="term" value="P:SRP-dependent cotranslational protein targeting to membrane, translocation"/>
    <property type="evidence" value="ECO:0007669"/>
    <property type="project" value="InterPro"/>
</dbReference>
<dbReference type="PANTHER" id="PTHR12371:SF11">
    <property type="entry name" value="TRANSLOCATING CHAIN-ASSOCIATED MEMBRANE PROTEIN"/>
    <property type="match status" value="1"/>
</dbReference>
<keyword evidence="5" id="KW-0653">Protein transport</keyword>
<name>A0A8S1DA58_9INSE</name>
<gene>
    <name evidence="12" type="ORF">CLODIP_2_CD04806</name>
</gene>
<evidence type="ECO:0000256" key="5">
    <source>
        <dbReference type="ARBA" id="ARBA00022927"/>
    </source>
</evidence>
<feature type="transmembrane region" description="Helical" evidence="10">
    <location>
        <begin position="164"/>
        <end position="180"/>
    </location>
</feature>
<dbReference type="AlphaFoldDB" id="A0A8S1DA58"/>
<dbReference type="SMART" id="SM00724">
    <property type="entry name" value="TLC"/>
    <property type="match status" value="1"/>
</dbReference>
<feature type="transmembrane region" description="Helical" evidence="10">
    <location>
        <begin position="27"/>
        <end position="52"/>
    </location>
</feature>
<reference evidence="12 13" key="1">
    <citation type="submission" date="2020-04" db="EMBL/GenBank/DDBJ databases">
        <authorList>
            <person name="Alioto T."/>
            <person name="Alioto T."/>
            <person name="Gomez Garrido J."/>
        </authorList>
    </citation>
    <scope>NUCLEOTIDE SEQUENCE [LARGE SCALE GENOMIC DNA]</scope>
</reference>
<evidence type="ECO:0000256" key="9">
    <source>
        <dbReference type="SAM" id="MobiDB-lite"/>
    </source>
</evidence>
<evidence type="ECO:0000256" key="7">
    <source>
        <dbReference type="ARBA" id="ARBA00023136"/>
    </source>
</evidence>
<comment type="caution">
    <text evidence="12">The sequence shown here is derived from an EMBL/GenBank/DDBJ whole genome shotgun (WGS) entry which is preliminary data.</text>
</comment>
<dbReference type="Pfam" id="PF03798">
    <property type="entry name" value="TRAM_LAG1_CLN8"/>
    <property type="match status" value="1"/>
</dbReference>
<dbReference type="OrthoDB" id="3053196at2759"/>
<dbReference type="EMBL" id="CADEPI010000103">
    <property type="protein sequence ID" value="CAB3374779.1"/>
    <property type="molecule type" value="Genomic_DNA"/>
</dbReference>
<accession>A0A8S1DA58</accession>
<feature type="transmembrane region" description="Helical" evidence="10">
    <location>
        <begin position="126"/>
        <end position="144"/>
    </location>
</feature>
<evidence type="ECO:0000256" key="4">
    <source>
        <dbReference type="ARBA" id="ARBA00022692"/>
    </source>
</evidence>
<dbReference type="GO" id="GO:0045048">
    <property type="term" value="P:protein insertion into ER membrane"/>
    <property type="evidence" value="ECO:0007669"/>
    <property type="project" value="TreeGrafter"/>
</dbReference>
<feature type="transmembrane region" description="Helical" evidence="10">
    <location>
        <begin position="301"/>
        <end position="326"/>
    </location>
</feature>
<protein>
    <recommendedName>
        <fullName evidence="11">TLC domain-containing protein</fullName>
    </recommendedName>
</protein>
<evidence type="ECO:0000313" key="13">
    <source>
        <dbReference type="Proteomes" id="UP000494165"/>
    </source>
</evidence>
<evidence type="ECO:0000256" key="2">
    <source>
        <dbReference type="ARBA" id="ARBA00005999"/>
    </source>
</evidence>
<keyword evidence="4 8" id="KW-0812">Transmembrane</keyword>
<sequence>MALKKKTSTKNPPILSHEFVIQNHGDIVSCVAMLFVVGLMVQVTSPLAYMFIALHHNVTSTVQDSEYGVPIDVLRYTYGVRDACAVFFYFLICIVMHAIVQEYILDKFSKKLHLSKSKQNKFNESGQLLVFYVISFLWAGDIMVRENLLTNLSSLWLNYPHNTMAFTLKFFYIIQIAYWFHSYPELYFQKVKREDISSKLLYPTLHLVFIVGAYLLNFNRVGVVLLSLQYLAEAAFHTARLIYFSDKSESGRKGGYTIANIAFVVSRLLTVTITVLTFWYGLALSSAAAIDFEAGNFNTDIIRIGSLSVISLLQAWLMWNFLTFYLKYMKEKTSQKNKAKPVVAKKPKATIQDRITKAKKKREERKSPPKDKKNIRIILISRINITPYFLHKDFKKINIFYFSEKQTKEDDDLPEVDQNTKKNLRSRPVAAAAAQKAK</sequence>
<evidence type="ECO:0000256" key="3">
    <source>
        <dbReference type="ARBA" id="ARBA00022448"/>
    </source>
</evidence>
<dbReference type="GO" id="GO:0005789">
    <property type="term" value="C:endoplasmic reticulum membrane"/>
    <property type="evidence" value="ECO:0007669"/>
    <property type="project" value="TreeGrafter"/>
</dbReference>
<keyword evidence="6 10" id="KW-1133">Transmembrane helix</keyword>
<feature type="region of interest" description="Disordered" evidence="9">
    <location>
        <begin position="409"/>
        <end position="438"/>
    </location>
</feature>
<dbReference type="InterPro" id="IPR006634">
    <property type="entry name" value="TLC-dom"/>
</dbReference>
<dbReference type="PROSITE" id="PS50922">
    <property type="entry name" value="TLC"/>
    <property type="match status" value="1"/>
</dbReference>
<feature type="transmembrane region" description="Helical" evidence="10">
    <location>
        <begin position="255"/>
        <end position="281"/>
    </location>
</feature>
<evidence type="ECO:0000256" key="1">
    <source>
        <dbReference type="ARBA" id="ARBA00004141"/>
    </source>
</evidence>
<comment type="subcellular location">
    <subcellularLocation>
        <location evidence="1">Membrane</location>
        <topology evidence="1">Multi-pass membrane protein</topology>
    </subcellularLocation>
</comment>
<comment type="similarity">
    <text evidence="2">Belongs to the TRAM family.</text>
</comment>
<evidence type="ECO:0000256" key="6">
    <source>
        <dbReference type="ARBA" id="ARBA00022989"/>
    </source>
</evidence>
<proteinExistence type="inferred from homology"/>
<feature type="transmembrane region" description="Helical" evidence="10">
    <location>
        <begin position="86"/>
        <end position="105"/>
    </location>
</feature>
<evidence type="ECO:0000259" key="11">
    <source>
        <dbReference type="PROSITE" id="PS50922"/>
    </source>
</evidence>
<feature type="transmembrane region" description="Helical" evidence="10">
    <location>
        <begin position="223"/>
        <end position="243"/>
    </location>
</feature>
<keyword evidence="13" id="KW-1185">Reference proteome</keyword>
<dbReference type="PANTHER" id="PTHR12371">
    <property type="entry name" value="TRANSLOCATION ASSOCIATED MEMBRANE PROTEIN"/>
    <property type="match status" value="1"/>
</dbReference>
<evidence type="ECO:0000256" key="10">
    <source>
        <dbReference type="SAM" id="Phobius"/>
    </source>
</evidence>
<keyword evidence="7 8" id="KW-0472">Membrane</keyword>